<feature type="compositionally biased region" description="Low complexity" evidence="1">
    <location>
        <begin position="245"/>
        <end position="258"/>
    </location>
</feature>
<sequence length="482" mass="51753">MSSDLFAAFAPQSVSDTSSSTLDADRIAASGSHPPPQSSQPFSFFDGLGSPVAGRGISQSQTGLNISKDSLAWSSLDTSRQKDVTEDADDWGDFEGAPDLQPTAATAAGPGPHGSGLTESTQPLAAPIVQKSFRNQDSSGRETSVLFDATELEAVDDDFGDFETPTILPHSTGSADARVKPLSSQASKPISTAILNTPPASFKPIPQPQPTEQETESWDEFAEWDENSPQAANNDTDHTTDAPVLTLPSMMPSSNSTSSDHEPPPTNIPPPGVLLGLFPLLFSGAQTQLFKPMAAQTYQMKNRILADDTTVGFLQGYLTIATVAARVIAGRKLRWKRDAHLAQGMRVGPASSRATSGMKLTGIDKSEMNKEEREVLDVVRAWKDQVGRLRSAVAAANAIKPGCLGPVPDIQEAMPVKLLSEADGGVPAPRQCALCGLKREERVAKVDTAVEDSFGEWWVEQTRMHRACKNFWEKNKDALRQR</sequence>
<proteinExistence type="predicted"/>
<accession>A0A6A6Q9S1</accession>
<dbReference type="PANTHER" id="PTHR42084">
    <property type="entry name" value="YALI0E26631P"/>
    <property type="match status" value="1"/>
</dbReference>
<evidence type="ECO:0000313" key="2">
    <source>
        <dbReference type="EMBL" id="KAF2488779.1"/>
    </source>
</evidence>
<evidence type="ECO:0000313" key="3">
    <source>
        <dbReference type="Proteomes" id="UP000799750"/>
    </source>
</evidence>
<gene>
    <name evidence="2" type="ORF">BU16DRAFT_553581</name>
</gene>
<name>A0A6A6Q9S1_9PEZI</name>
<dbReference type="EMBL" id="MU004200">
    <property type="protein sequence ID" value="KAF2488779.1"/>
    <property type="molecule type" value="Genomic_DNA"/>
</dbReference>
<protein>
    <recommendedName>
        <fullName evidence="4">Serine/threonine-protein kinase ppk6</fullName>
    </recommendedName>
</protein>
<feature type="compositionally biased region" description="Polar residues" evidence="1">
    <location>
        <begin position="57"/>
        <end position="78"/>
    </location>
</feature>
<dbReference type="AlphaFoldDB" id="A0A6A6Q9S1"/>
<dbReference type="OrthoDB" id="5420391at2759"/>
<organism evidence="2 3">
    <name type="scientific">Lophium mytilinum</name>
    <dbReference type="NCBI Taxonomy" id="390894"/>
    <lineage>
        <taxon>Eukaryota</taxon>
        <taxon>Fungi</taxon>
        <taxon>Dikarya</taxon>
        <taxon>Ascomycota</taxon>
        <taxon>Pezizomycotina</taxon>
        <taxon>Dothideomycetes</taxon>
        <taxon>Pleosporomycetidae</taxon>
        <taxon>Mytilinidiales</taxon>
        <taxon>Mytilinidiaceae</taxon>
        <taxon>Lophium</taxon>
    </lineage>
</organism>
<feature type="region of interest" description="Disordered" evidence="1">
    <location>
        <begin position="163"/>
        <end position="270"/>
    </location>
</feature>
<evidence type="ECO:0000256" key="1">
    <source>
        <dbReference type="SAM" id="MobiDB-lite"/>
    </source>
</evidence>
<dbReference type="Proteomes" id="UP000799750">
    <property type="component" value="Unassembled WGS sequence"/>
</dbReference>
<evidence type="ECO:0008006" key="4">
    <source>
        <dbReference type="Google" id="ProtNLM"/>
    </source>
</evidence>
<feature type="region of interest" description="Disordered" evidence="1">
    <location>
        <begin position="1"/>
        <end position="126"/>
    </location>
</feature>
<feature type="compositionally biased region" description="Polar residues" evidence="1">
    <location>
        <begin position="12"/>
        <end position="22"/>
    </location>
</feature>
<reference evidence="2" key="1">
    <citation type="journal article" date="2020" name="Stud. Mycol.">
        <title>101 Dothideomycetes genomes: a test case for predicting lifestyles and emergence of pathogens.</title>
        <authorList>
            <person name="Haridas S."/>
            <person name="Albert R."/>
            <person name="Binder M."/>
            <person name="Bloem J."/>
            <person name="Labutti K."/>
            <person name="Salamov A."/>
            <person name="Andreopoulos B."/>
            <person name="Baker S."/>
            <person name="Barry K."/>
            <person name="Bills G."/>
            <person name="Bluhm B."/>
            <person name="Cannon C."/>
            <person name="Castanera R."/>
            <person name="Culley D."/>
            <person name="Daum C."/>
            <person name="Ezra D."/>
            <person name="Gonzalez J."/>
            <person name="Henrissat B."/>
            <person name="Kuo A."/>
            <person name="Liang C."/>
            <person name="Lipzen A."/>
            <person name="Lutzoni F."/>
            <person name="Magnuson J."/>
            <person name="Mondo S."/>
            <person name="Nolan M."/>
            <person name="Ohm R."/>
            <person name="Pangilinan J."/>
            <person name="Park H.-J."/>
            <person name="Ramirez L."/>
            <person name="Alfaro M."/>
            <person name="Sun H."/>
            <person name="Tritt A."/>
            <person name="Yoshinaga Y."/>
            <person name="Zwiers L.-H."/>
            <person name="Turgeon B."/>
            <person name="Goodwin S."/>
            <person name="Spatafora J."/>
            <person name="Crous P."/>
            <person name="Grigoriev I."/>
        </authorList>
    </citation>
    <scope>NUCLEOTIDE SEQUENCE</scope>
    <source>
        <strain evidence="2">CBS 269.34</strain>
    </source>
</reference>
<feature type="compositionally biased region" description="Polar residues" evidence="1">
    <location>
        <begin position="182"/>
        <end position="199"/>
    </location>
</feature>
<keyword evidence="3" id="KW-1185">Reference proteome</keyword>
<feature type="compositionally biased region" description="Acidic residues" evidence="1">
    <location>
        <begin position="213"/>
        <end position="226"/>
    </location>
</feature>
<dbReference type="PANTHER" id="PTHR42084:SF1">
    <property type="entry name" value="SERINE_THREONINE-PROTEIN KINASE PPK6"/>
    <property type="match status" value="1"/>
</dbReference>